<dbReference type="GO" id="GO:1990281">
    <property type="term" value="C:efflux pump complex"/>
    <property type="evidence" value="ECO:0007669"/>
    <property type="project" value="TreeGrafter"/>
</dbReference>
<keyword evidence="2" id="KW-0732">Signal</keyword>
<feature type="domain" description="CzcB-like barrel-sandwich hybrid" evidence="4">
    <location>
        <begin position="70"/>
        <end position="202"/>
    </location>
</feature>
<protein>
    <submittedName>
        <fullName evidence="6">Efflux RND transporter periplasmic adaptor subunit</fullName>
    </submittedName>
</protein>
<gene>
    <name evidence="6" type="ORF">GSY63_22065</name>
</gene>
<comment type="caution">
    <text evidence="6">The sequence shown here is derived from an EMBL/GenBank/DDBJ whole genome shotgun (WGS) entry which is preliminary data.</text>
</comment>
<feature type="domain" description="CusB-like beta-barrel" evidence="3">
    <location>
        <begin position="221"/>
        <end position="291"/>
    </location>
</feature>
<comment type="similarity">
    <text evidence="1">Belongs to the membrane fusion protein (MFP) (TC 8.A.1) family.</text>
</comment>
<dbReference type="Gene3D" id="2.40.30.170">
    <property type="match status" value="1"/>
</dbReference>
<dbReference type="PROSITE" id="PS51257">
    <property type="entry name" value="PROKAR_LIPOPROTEIN"/>
    <property type="match status" value="1"/>
</dbReference>
<reference evidence="6" key="1">
    <citation type="submission" date="2020-01" db="EMBL/GenBank/DDBJ databases">
        <authorList>
            <person name="Seo Y.L."/>
        </authorList>
    </citation>
    <scope>NUCLEOTIDE SEQUENCE</scope>
    <source>
        <strain evidence="6">R11</strain>
    </source>
</reference>
<dbReference type="GO" id="GO:0015562">
    <property type="term" value="F:efflux transmembrane transporter activity"/>
    <property type="evidence" value="ECO:0007669"/>
    <property type="project" value="TreeGrafter"/>
</dbReference>
<keyword evidence="7" id="KW-1185">Reference proteome</keyword>
<evidence type="ECO:0000313" key="6">
    <source>
        <dbReference type="EMBL" id="NCD72066.1"/>
    </source>
</evidence>
<name>A0A965ZM02_9SPHI</name>
<evidence type="ECO:0000259" key="5">
    <source>
        <dbReference type="Pfam" id="PF25989"/>
    </source>
</evidence>
<reference evidence="6" key="2">
    <citation type="submission" date="2020-10" db="EMBL/GenBank/DDBJ databases">
        <title>Mucilaginibacter sp. nov., isolated from soil.</title>
        <authorList>
            <person name="Jeon C.O."/>
        </authorList>
    </citation>
    <scope>NUCLEOTIDE SEQUENCE</scope>
    <source>
        <strain evidence="6">R11</strain>
    </source>
</reference>
<dbReference type="Gene3D" id="2.40.50.100">
    <property type="match status" value="1"/>
</dbReference>
<sequence>MLNIIMKYNKLFAVAIVSTILYACSGNQKPVDMTGESKKESNKNEIGTVTEKALSTAARLPGQLKPFNEVNLFPKVNGFVKQLFVDRGSIVKKGELLLTLEAPEMESQYQSANSRYLQAQETALASKEKYQRLKEAAREPGSVSPLELDNALARMKADDAIANSERSNVSSVRTMQGYLNIYAPFDGMIVQRNVSPGALVAPGKATDQPMLVLQDIRKMRLEVYIPEDYVDKVDLNKPVTFVFNAMPGDEHTARISRSANALGSMRSEAIEIDVDNAKQYLKPGMYAEVKIPMRSGAKSLLVPNNSIVRSTEQEYVVAVRDGKAVTITVKEGLASHDSTEVFGSLKADDHILLHASDEIKTGDKL</sequence>
<dbReference type="InterPro" id="IPR058792">
    <property type="entry name" value="Beta-barrel_RND_2"/>
</dbReference>
<dbReference type="EMBL" id="WWEO01000045">
    <property type="protein sequence ID" value="NCD72066.1"/>
    <property type="molecule type" value="Genomic_DNA"/>
</dbReference>
<feature type="signal peptide" evidence="2">
    <location>
        <begin position="1"/>
        <end position="23"/>
    </location>
</feature>
<dbReference type="Proteomes" id="UP000638732">
    <property type="component" value="Unassembled WGS sequence"/>
</dbReference>
<dbReference type="PANTHER" id="PTHR30469:SF37">
    <property type="entry name" value="RAGD PROTEIN"/>
    <property type="match status" value="1"/>
</dbReference>
<organism evidence="6 7">
    <name type="scientific">Mucilaginibacter agri</name>
    <dbReference type="NCBI Taxonomy" id="2695265"/>
    <lineage>
        <taxon>Bacteria</taxon>
        <taxon>Pseudomonadati</taxon>
        <taxon>Bacteroidota</taxon>
        <taxon>Sphingobacteriia</taxon>
        <taxon>Sphingobacteriales</taxon>
        <taxon>Sphingobacteriaceae</taxon>
        <taxon>Mucilaginibacter</taxon>
    </lineage>
</organism>
<dbReference type="Gene3D" id="1.10.287.470">
    <property type="entry name" value="Helix hairpin bin"/>
    <property type="match status" value="1"/>
</dbReference>
<dbReference type="InterPro" id="IPR058637">
    <property type="entry name" value="YknX-like_C"/>
</dbReference>
<evidence type="ECO:0000256" key="1">
    <source>
        <dbReference type="ARBA" id="ARBA00009477"/>
    </source>
</evidence>
<dbReference type="InterPro" id="IPR058647">
    <property type="entry name" value="BSH_CzcB-like"/>
</dbReference>
<dbReference type="PANTHER" id="PTHR30469">
    <property type="entry name" value="MULTIDRUG RESISTANCE PROTEIN MDTA"/>
    <property type="match status" value="1"/>
</dbReference>
<dbReference type="Pfam" id="PF25989">
    <property type="entry name" value="YknX_C"/>
    <property type="match status" value="1"/>
</dbReference>
<accession>A0A965ZM02</accession>
<dbReference type="AlphaFoldDB" id="A0A965ZM02"/>
<evidence type="ECO:0000256" key="2">
    <source>
        <dbReference type="SAM" id="SignalP"/>
    </source>
</evidence>
<evidence type="ECO:0000313" key="7">
    <source>
        <dbReference type="Proteomes" id="UP000638732"/>
    </source>
</evidence>
<dbReference type="Pfam" id="PF25954">
    <property type="entry name" value="Beta-barrel_RND_2"/>
    <property type="match status" value="1"/>
</dbReference>
<dbReference type="Pfam" id="PF25973">
    <property type="entry name" value="BSH_CzcB"/>
    <property type="match status" value="1"/>
</dbReference>
<feature type="domain" description="YknX-like C-terminal permuted SH3-like" evidence="5">
    <location>
        <begin position="300"/>
        <end position="364"/>
    </location>
</feature>
<dbReference type="InterPro" id="IPR006143">
    <property type="entry name" value="RND_pump_MFP"/>
</dbReference>
<dbReference type="NCBIfam" id="TIGR01730">
    <property type="entry name" value="RND_mfp"/>
    <property type="match status" value="1"/>
</dbReference>
<evidence type="ECO:0000259" key="4">
    <source>
        <dbReference type="Pfam" id="PF25973"/>
    </source>
</evidence>
<feature type="chain" id="PRO_5037789400" evidence="2">
    <location>
        <begin position="24"/>
        <end position="365"/>
    </location>
</feature>
<dbReference type="SUPFAM" id="SSF111369">
    <property type="entry name" value="HlyD-like secretion proteins"/>
    <property type="match status" value="1"/>
</dbReference>
<dbReference type="Gene3D" id="2.40.420.20">
    <property type="match status" value="1"/>
</dbReference>
<evidence type="ECO:0000259" key="3">
    <source>
        <dbReference type="Pfam" id="PF25954"/>
    </source>
</evidence>
<proteinExistence type="inferred from homology"/>